<keyword evidence="4 8" id="KW-0418">Kinase</keyword>
<reference evidence="9 10" key="1">
    <citation type="submission" date="2015-09" db="EMBL/GenBank/DDBJ databases">
        <authorList>
            <consortium name="Pathogen Informatics"/>
        </authorList>
    </citation>
    <scope>NUCLEOTIDE SEQUENCE [LARGE SCALE GENOMIC DNA]</scope>
    <source>
        <strain evidence="8 10">2789STDY5834835</strain>
        <strain evidence="7 9">2789STDY5834966</strain>
    </source>
</reference>
<gene>
    <name evidence="8" type="primary">pdxK</name>
    <name evidence="8" type="ORF">ERS852450_02966</name>
    <name evidence="7" type="ORF">ERS852578_01789</name>
</gene>
<dbReference type="NCBIfam" id="NF005491">
    <property type="entry name" value="PRK07105.1"/>
    <property type="match status" value="1"/>
</dbReference>
<evidence type="ECO:0000256" key="2">
    <source>
        <dbReference type="ARBA" id="ARBA00022679"/>
    </source>
</evidence>
<evidence type="ECO:0000313" key="8">
    <source>
        <dbReference type="EMBL" id="CUP05350.1"/>
    </source>
</evidence>
<dbReference type="PANTHER" id="PTHR10534:SF2">
    <property type="entry name" value="PYRIDOXAL KINASE"/>
    <property type="match status" value="1"/>
</dbReference>
<evidence type="ECO:0000256" key="1">
    <source>
        <dbReference type="ARBA" id="ARBA00012104"/>
    </source>
</evidence>
<dbReference type="InterPro" id="IPR029056">
    <property type="entry name" value="Ribokinase-like"/>
</dbReference>
<proteinExistence type="predicted"/>
<dbReference type="OrthoDB" id="9800808at2"/>
<accession>A0A174K7T8</accession>
<dbReference type="RefSeq" id="WP_022170483.1">
    <property type="nucleotide sequence ID" value="NZ_BLYK01000097.1"/>
</dbReference>
<feature type="domain" description="Pyridoxamine kinase/Phosphomethylpyrimidine kinase" evidence="6">
    <location>
        <begin position="72"/>
        <end position="256"/>
    </location>
</feature>
<evidence type="ECO:0000256" key="5">
    <source>
        <dbReference type="ARBA" id="ARBA00022840"/>
    </source>
</evidence>
<protein>
    <recommendedName>
        <fullName evidence="1">pyridoxal kinase</fullName>
        <ecNumber evidence="1">2.7.1.35</ecNumber>
    </recommendedName>
</protein>
<sequence>MKRQKRVAVINDVTGFGRCSAAVAQPIISAMKIQCCVMPTAILSVHTGFPNYFLQDYTPYLRTYMNSWEETGIEFDGITTGFIGSKEQIGLVVEFFKRFKKENTLAVVDPVMGDYGKLYSSYTDDMCQEMKKLLPYADVLTPNLTEACRILDLDYHKVDLSEEGLVAICEALSDMGPSRIVITGLQQGDLIFNYIFEKNKTSELLSTRKIGGDRSGTGDVFSSIVTGALIQGQDFKTAVKRAVTFLDKAIAYTAQMELPWNYGICFEEYLEEI</sequence>
<dbReference type="PANTHER" id="PTHR10534">
    <property type="entry name" value="PYRIDOXAL KINASE"/>
    <property type="match status" value="1"/>
</dbReference>
<dbReference type="EC" id="2.7.1.35" evidence="1"/>
<organism evidence="8 10">
    <name type="scientific">Anaerobutyricum hallii</name>
    <dbReference type="NCBI Taxonomy" id="39488"/>
    <lineage>
        <taxon>Bacteria</taxon>
        <taxon>Bacillati</taxon>
        <taxon>Bacillota</taxon>
        <taxon>Clostridia</taxon>
        <taxon>Lachnospirales</taxon>
        <taxon>Lachnospiraceae</taxon>
        <taxon>Anaerobutyricum</taxon>
    </lineage>
</organism>
<keyword evidence="2 8" id="KW-0808">Transferase</keyword>
<dbReference type="Proteomes" id="UP000095679">
    <property type="component" value="Unassembled WGS sequence"/>
</dbReference>
<dbReference type="InterPro" id="IPR004625">
    <property type="entry name" value="PyrdxlKinase"/>
</dbReference>
<dbReference type="InterPro" id="IPR013749">
    <property type="entry name" value="PM/HMP-P_kinase-1"/>
</dbReference>
<dbReference type="Gene3D" id="3.40.1190.20">
    <property type="match status" value="1"/>
</dbReference>
<keyword evidence="5" id="KW-0067">ATP-binding</keyword>
<dbReference type="EMBL" id="CYZL01000038">
    <property type="protein sequence ID" value="CUP05350.1"/>
    <property type="molecule type" value="Genomic_DNA"/>
</dbReference>
<evidence type="ECO:0000256" key="4">
    <source>
        <dbReference type="ARBA" id="ARBA00022777"/>
    </source>
</evidence>
<evidence type="ECO:0000259" key="6">
    <source>
        <dbReference type="Pfam" id="PF08543"/>
    </source>
</evidence>
<dbReference type="GO" id="GO:0005829">
    <property type="term" value="C:cytosol"/>
    <property type="evidence" value="ECO:0007669"/>
    <property type="project" value="TreeGrafter"/>
</dbReference>
<evidence type="ECO:0000313" key="7">
    <source>
        <dbReference type="EMBL" id="CUN03540.1"/>
    </source>
</evidence>
<dbReference type="GO" id="GO:0009443">
    <property type="term" value="P:pyridoxal 5'-phosphate salvage"/>
    <property type="evidence" value="ECO:0007669"/>
    <property type="project" value="InterPro"/>
</dbReference>
<evidence type="ECO:0000313" key="10">
    <source>
        <dbReference type="Proteomes" id="UP000095679"/>
    </source>
</evidence>
<name>A0A174K7T8_9FIRM</name>
<evidence type="ECO:0000256" key="3">
    <source>
        <dbReference type="ARBA" id="ARBA00022741"/>
    </source>
</evidence>
<dbReference type="Pfam" id="PF08543">
    <property type="entry name" value="Phos_pyr_kin"/>
    <property type="match status" value="1"/>
</dbReference>
<dbReference type="Proteomes" id="UP000095390">
    <property type="component" value="Unassembled WGS sequence"/>
</dbReference>
<evidence type="ECO:0000313" key="9">
    <source>
        <dbReference type="Proteomes" id="UP000095390"/>
    </source>
</evidence>
<dbReference type="SUPFAM" id="SSF53613">
    <property type="entry name" value="Ribokinase-like"/>
    <property type="match status" value="1"/>
</dbReference>
<dbReference type="CDD" id="cd01173">
    <property type="entry name" value="pyridoxal_pyridoxamine_kinase"/>
    <property type="match status" value="1"/>
</dbReference>
<dbReference type="AlphaFoldDB" id="A0A174K7T8"/>
<dbReference type="EMBL" id="CYYC01000020">
    <property type="protein sequence ID" value="CUN03540.1"/>
    <property type="molecule type" value="Genomic_DNA"/>
</dbReference>
<dbReference type="GO" id="GO:0005524">
    <property type="term" value="F:ATP binding"/>
    <property type="evidence" value="ECO:0007669"/>
    <property type="project" value="UniProtKB-KW"/>
</dbReference>
<dbReference type="GO" id="GO:0008478">
    <property type="term" value="F:pyridoxal kinase activity"/>
    <property type="evidence" value="ECO:0007669"/>
    <property type="project" value="UniProtKB-EC"/>
</dbReference>
<keyword evidence="3" id="KW-0547">Nucleotide-binding</keyword>